<evidence type="ECO:0000313" key="3">
    <source>
        <dbReference type="Proteomes" id="UP001208570"/>
    </source>
</evidence>
<comment type="caution">
    <text evidence="2">The sequence shown here is derived from an EMBL/GenBank/DDBJ whole genome shotgun (WGS) entry which is preliminary data.</text>
</comment>
<feature type="compositionally biased region" description="Basic and acidic residues" evidence="1">
    <location>
        <begin position="139"/>
        <end position="163"/>
    </location>
</feature>
<feature type="region of interest" description="Disordered" evidence="1">
    <location>
        <begin position="72"/>
        <end position="183"/>
    </location>
</feature>
<evidence type="ECO:0000313" key="2">
    <source>
        <dbReference type="EMBL" id="KAK2165094.1"/>
    </source>
</evidence>
<protein>
    <submittedName>
        <fullName evidence="2">Uncharacterized protein</fullName>
    </submittedName>
</protein>
<proteinExistence type="predicted"/>
<accession>A0AAD9K553</accession>
<dbReference type="Proteomes" id="UP001208570">
    <property type="component" value="Unassembled WGS sequence"/>
</dbReference>
<organism evidence="2 3">
    <name type="scientific">Paralvinella palmiformis</name>
    <dbReference type="NCBI Taxonomy" id="53620"/>
    <lineage>
        <taxon>Eukaryota</taxon>
        <taxon>Metazoa</taxon>
        <taxon>Spiralia</taxon>
        <taxon>Lophotrochozoa</taxon>
        <taxon>Annelida</taxon>
        <taxon>Polychaeta</taxon>
        <taxon>Sedentaria</taxon>
        <taxon>Canalipalpata</taxon>
        <taxon>Terebellida</taxon>
        <taxon>Terebelliformia</taxon>
        <taxon>Alvinellidae</taxon>
        <taxon>Paralvinella</taxon>
    </lineage>
</organism>
<gene>
    <name evidence="2" type="ORF">LSH36_55g09038</name>
</gene>
<feature type="compositionally biased region" description="Basic and acidic residues" evidence="1">
    <location>
        <begin position="119"/>
        <end position="131"/>
    </location>
</feature>
<dbReference type="EMBL" id="JAODUP010000055">
    <property type="protein sequence ID" value="KAK2165094.1"/>
    <property type="molecule type" value="Genomic_DNA"/>
</dbReference>
<keyword evidence="3" id="KW-1185">Reference proteome</keyword>
<dbReference type="AlphaFoldDB" id="A0AAD9K553"/>
<reference evidence="2" key="1">
    <citation type="journal article" date="2023" name="Mol. Biol. Evol.">
        <title>Third-Generation Sequencing Reveals the Adaptive Role of the Epigenome in Three Deep-Sea Polychaetes.</title>
        <authorList>
            <person name="Perez M."/>
            <person name="Aroh O."/>
            <person name="Sun Y."/>
            <person name="Lan Y."/>
            <person name="Juniper S.K."/>
            <person name="Young C.R."/>
            <person name="Angers B."/>
            <person name="Qian P.Y."/>
        </authorList>
    </citation>
    <scope>NUCLEOTIDE SEQUENCE</scope>
    <source>
        <strain evidence="2">P08H-3</strain>
    </source>
</reference>
<name>A0AAD9K553_9ANNE</name>
<evidence type="ECO:0000256" key="1">
    <source>
        <dbReference type="SAM" id="MobiDB-lite"/>
    </source>
</evidence>
<sequence length="183" mass="21029">MKTAKRILRKCKVAKQDPRLGILNYRNAPSAELDASPIQRFIDRRTRTVIPIFSNTLEPTAKNLKEEIKKLKKKQEKQTDQYNKGAKDLPRLDEGEDGNTYRRNRAHLKESTELSPFEDTARQLEEAKSDSAKTLGQETMKDKTDNVKDKMPKPQSVEADHSRTTTRSGRVIKTPSYLKDVKM</sequence>